<dbReference type="InterPro" id="IPR012910">
    <property type="entry name" value="Plug_dom"/>
</dbReference>
<proteinExistence type="predicted"/>
<dbReference type="Gene3D" id="2.170.130.10">
    <property type="entry name" value="TonB-dependent receptor, plug domain"/>
    <property type="match status" value="1"/>
</dbReference>
<keyword evidence="2" id="KW-0472">Membrane</keyword>
<comment type="caution">
    <text evidence="5">The sequence shown here is derived from an EMBL/GenBank/DDBJ whole genome shotgun (WGS) entry which is preliminary data.</text>
</comment>
<evidence type="ECO:0000256" key="2">
    <source>
        <dbReference type="ARBA" id="ARBA00023136"/>
    </source>
</evidence>
<reference evidence="5 6" key="1">
    <citation type="submission" date="2023-09" db="EMBL/GenBank/DDBJ databases">
        <authorList>
            <person name="Rey-Velasco X."/>
        </authorList>
    </citation>
    <scope>NUCLEOTIDE SEQUENCE [LARGE SCALE GENOMIC DNA]</scope>
    <source>
        <strain evidence="5 6">P007</strain>
    </source>
</reference>
<dbReference type="InterPro" id="IPR008969">
    <property type="entry name" value="CarboxyPept-like_regulatory"/>
</dbReference>
<comment type="subcellular location">
    <subcellularLocation>
        <location evidence="1">Cell outer membrane</location>
    </subcellularLocation>
</comment>
<name>A0ABU3BJM0_9FLAO</name>
<organism evidence="5 6">
    <name type="scientific">Croceitalea vernalis</name>
    <dbReference type="NCBI Taxonomy" id="3075599"/>
    <lineage>
        <taxon>Bacteria</taxon>
        <taxon>Pseudomonadati</taxon>
        <taxon>Bacteroidota</taxon>
        <taxon>Flavobacteriia</taxon>
        <taxon>Flavobacteriales</taxon>
        <taxon>Flavobacteriaceae</taxon>
        <taxon>Croceitalea</taxon>
    </lineage>
</organism>
<protein>
    <submittedName>
        <fullName evidence="5">Carboxypeptidase-like regulatory domain-containing protein</fullName>
    </submittedName>
</protein>
<sequence>MLRTLRNYIFFLFLGLILLTPLTPIIAQKNEPVELKVFLKTLEEKYAIKFSFVDETIDNVFIQPSIYGNLSQNLESIRSQTQLKVEKLDDRYYAISKSLYIDLCGKVLDNFAENTVSGATIEVMGEDIAIITNIDGSFQISKVPKDASLKIRYLGYITKYISVNDLADNKDCSTILLAQNYEKLDEVVVYEFLTSGIIKQEDASITLNTAELGVLPGLIEPDVLQSIQALPGIKSIDETVSDINVRGGTNDQNLTLWNGIKMYQSGHFFGLISAFNPYLTDKITVYKNGTPAQYGDGVSSVISMETKNEIDGVLLGGAGFNFISGDVFGQIPLKDNLAFQFSARRSTTDFLNTPVYDSFTNRAFQDTEVRNEQNQAIDEGLTRDEKFFFYDFTGKLLYDINSNHKLRLSFIGIDNDLDFSETDIEVNETSRSFLDQTNFSAGLKLKSQWWENFTSDLNIYFSKYNLDAQSFLPNQIQRLNQTNIVEERALKLNTNFKISQAIIWQNGYQYIETGITNNIFNTEPSFNLKSKGVIRIHAPFTQLKYSTMEEKFIASGGVRMNYIENLGTFSKILIEPRINLNFRMANNLRAQLLGEFKSQSTNQVIDLEQNFLGIEKRRWTLSNEDDLPITKSQQGSVGLNYSKNALYLGLEGFYKKVDGISTRTQGFQNENQFDGEIGSYEIKGLEFLINKKGDNYSTWLSYTLNTNNYTFDSIVPNTFPNNLDVRHTITFASTYTINKLKLGFGINYRTGKPYTEPITSNAIDNNFFPSRIIYQEPNMNRLPDYLRADASAIYEWNLNRRTKAKIGVSLLNITNKKNVLNRYYRIAEDTSSIEAVENTSLGITPNLSCRISF</sequence>
<dbReference type="InterPro" id="IPR037066">
    <property type="entry name" value="Plug_dom_sf"/>
</dbReference>
<feature type="domain" description="TonB-dependent receptor plug" evidence="4">
    <location>
        <begin position="223"/>
        <end position="297"/>
    </location>
</feature>
<dbReference type="Gene3D" id="2.60.40.1120">
    <property type="entry name" value="Carboxypeptidase-like, regulatory domain"/>
    <property type="match status" value="1"/>
</dbReference>
<keyword evidence="3" id="KW-0998">Cell outer membrane</keyword>
<evidence type="ECO:0000313" key="5">
    <source>
        <dbReference type="EMBL" id="MDT0622353.1"/>
    </source>
</evidence>
<evidence type="ECO:0000313" key="6">
    <source>
        <dbReference type="Proteomes" id="UP001250662"/>
    </source>
</evidence>
<keyword evidence="6" id="KW-1185">Reference proteome</keyword>
<dbReference type="SUPFAM" id="SSF49464">
    <property type="entry name" value="Carboxypeptidase regulatory domain-like"/>
    <property type="match status" value="1"/>
</dbReference>
<dbReference type="SUPFAM" id="SSF56935">
    <property type="entry name" value="Porins"/>
    <property type="match status" value="1"/>
</dbReference>
<gene>
    <name evidence="5" type="ORF">RM520_12010</name>
</gene>
<dbReference type="EMBL" id="JAVRHU010000003">
    <property type="protein sequence ID" value="MDT0622353.1"/>
    <property type="molecule type" value="Genomic_DNA"/>
</dbReference>
<evidence type="ECO:0000259" key="4">
    <source>
        <dbReference type="Pfam" id="PF07715"/>
    </source>
</evidence>
<dbReference type="Pfam" id="PF13715">
    <property type="entry name" value="CarbopepD_reg_2"/>
    <property type="match status" value="1"/>
</dbReference>
<dbReference type="Proteomes" id="UP001250662">
    <property type="component" value="Unassembled WGS sequence"/>
</dbReference>
<evidence type="ECO:0000256" key="1">
    <source>
        <dbReference type="ARBA" id="ARBA00004442"/>
    </source>
</evidence>
<dbReference type="RefSeq" id="WP_311388180.1">
    <property type="nucleotide sequence ID" value="NZ_JAVRHU010000003.1"/>
</dbReference>
<evidence type="ECO:0000256" key="3">
    <source>
        <dbReference type="ARBA" id="ARBA00023237"/>
    </source>
</evidence>
<dbReference type="InterPro" id="IPR036942">
    <property type="entry name" value="Beta-barrel_TonB_sf"/>
</dbReference>
<dbReference type="Gene3D" id="2.40.170.20">
    <property type="entry name" value="TonB-dependent receptor, beta-barrel domain"/>
    <property type="match status" value="1"/>
</dbReference>
<accession>A0ABU3BJM0</accession>
<dbReference type="Pfam" id="PF07715">
    <property type="entry name" value="Plug"/>
    <property type="match status" value="1"/>
</dbReference>